<reference evidence="1" key="1">
    <citation type="submission" date="2018-11" db="EMBL/GenBank/DDBJ databases">
        <authorList>
            <person name="Grassa J C."/>
        </authorList>
    </citation>
    <scope>NUCLEOTIDE SEQUENCE [LARGE SCALE GENOMIC DNA]</scope>
</reference>
<dbReference type="EMBL" id="UZAU01000556">
    <property type="status" value="NOT_ANNOTATED_CDS"/>
    <property type="molecule type" value="Genomic_DNA"/>
</dbReference>
<dbReference type="Gramene" id="novel_model_4582_5bd9a17a.4.5bd9b139">
    <property type="protein sequence ID" value="cds.novel_model_4582_5bd9a17a.4.5bd9b139"/>
    <property type="gene ID" value="novel_gene_2401_5bd9a17a"/>
</dbReference>
<keyword evidence="2" id="KW-1185">Reference proteome</keyword>
<evidence type="ECO:0000313" key="1">
    <source>
        <dbReference type="EnsemblPlants" id="cds.novel_model_4582_5bd9a17a.4.5bd9b139"/>
    </source>
</evidence>
<dbReference type="Proteomes" id="UP000596661">
    <property type="component" value="Chromosome 6"/>
</dbReference>
<accession>A0A803R3A9</accession>
<dbReference type="EnsemblPlants" id="novel_model_4582_5bd9a17a.4.5bd9b139">
    <property type="protein sequence ID" value="cds.novel_model_4582_5bd9a17a.4.5bd9b139"/>
    <property type="gene ID" value="novel_gene_2401_5bd9a17a"/>
</dbReference>
<evidence type="ECO:0000313" key="2">
    <source>
        <dbReference type="Proteomes" id="UP000596661"/>
    </source>
</evidence>
<reference evidence="1" key="2">
    <citation type="submission" date="2021-03" db="UniProtKB">
        <authorList>
            <consortium name="EnsemblPlants"/>
        </authorList>
    </citation>
    <scope>IDENTIFICATION</scope>
</reference>
<proteinExistence type="predicted"/>
<protein>
    <submittedName>
        <fullName evidence="1">Uncharacterized protein</fullName>
    </submittedName>
</protein>
<sequence>MNPEKSKPKPRYSTLEPLSCPSFSFSPSRMCATVVVLLIFLETVKSYIFFSVFWAFHYFLFGLYLTEIFLVSSLQVHLAKGYF</sequence>
<dbReference type="AlphaFoldDB" id="A0A803R3A9"/>
<organism evidence="1 2">
    <name type="scientific">Cannabis sativa</name>
    <name type="common">Hemp</name>
    <name type="synonym">Marijuana</name>
    <dbReference type="NCBI Taxonomy" id="3483"/>
    <lineage>
        <taxon>Eukaryota</taxon>
        <taxon>Viridiplantae</taxon>
        <taxon>Streptophyta</taxon>
        <taxon>Embryophyta</taxon>
        <taxon>Tracheophyta</taxon>
        <taxon>Spermatophyta</taxon>
        <taxon>Magnoliopsida</taxon>
        <taxon>eudicotyledons</taxon>
        <taxon>Gunneridae</taxon>
        <taxon>Pentapetalae</taxon>
        <taxon>rosids</taxon>
        <taxon>fabids</taxon>
        <taxon>Rosales</taxon>
        <taxon>Cannabaceae</taxon>
        <taxon>Cannabis</taxon>
    </lineage>
</organism>
<name>A0A803R3A9_CANSA</name>